<keyword evidence="1" id="KW-1133">Transmembrane helix</keyword>
<dbReference type="AlphaFoldDB" id="A0A396HYQ7"/>
<evidence type="ECO:0000313" key="3">
    <source>
        <dbReference type="Proteomes" id="UP000265566"/>
    </source>
</evidence>
<sequence length="77" mass="8790">MLYKSLKNKTHNTRVPFSQCFLLLLPLIIITTANPLPQSTDVLPRMFHVFSTLTVIFLLSYFAVVDSTATFFPSPRE</sequence>
<accession>A0A396HYQ7</accession>
<evidence type="ECO:0000313" key="2">
    <source>
        <dbReference type="EMBL" id="RHN56545.1"/>
    </source>
</evidence>
<proteinExistence type="predicted"/>
<dbReference type="Proteomes" id="UP000265566">
    <property type="component" value="Chromosome 5"/>
</dbReference>
<keyword evidence="1" id="KW-0472">Membrane</keyword>
<evidence type="ECO:0008006" key="4">
    <source>
        <dbReference type="Google" id="ProtNLM"/>
    </source>
</evidence>
<protein>
    <recommendedName>
        <fullName evidence="4">Transmembrane protein</fullName>
    </recommendedName>
</protein>
<keyword evidence="1" id="KW-0812">Transmembrane</keyword>
<feature type="transmembrane region" description="Helical" evidence="1">
    <location>
        <begin position="45"/>
        <end position="64"/>
    </location>
</feature>
<reference evidence="3" key="1">
    <citation type="journal article" date="2018" name="Nat. Plants">
        <title>Whole-genome landscape of Medicago truncatula symbiotic genes.</title>
        <authorList>
            <person name="Pecrix Y."/>
            <person name="Staton S.E."/>
            <person name="Sallet E."/>
            <person name="Lelandais-Briere C."/>
            <person name="Moreau S."/>
            <person name="Carrere S."/>
            <person name="Blein T."/>
            <person name="Jardinaud M.F."/>
            <person name="Latrasse D."/>
            <person name="Zouine M."/>
            <person name="Zahm M."/>
            <person name="Kreplak J."/>
            <person name="Mayjonade B."/>
            <person name="Satge C."/>
            <person name="Perez M."/>
            <person name="Cauet S."/>
            <person name="Marande W."/>
            <person name="Chantry-Darmon C."/>
            <person name="Lopez-Roques C."/>
            <person name="Bouchez O."/>
            <person name="Berard A."/>
            <person name="Debelle F."/>
            <person name="Munos S."/>
            <person name="Bendahmane A."/>
            <person name="Berges H."/>
            <person name="Niebel A."/>
            <person name="Buitink J."/>
            <person name="Frugier F."/>
            <person name="Benhamed M."/>
            <person name="Crespi M."/>
            <person name="Gouzy J."/>
            <person name="Gamas P."/>
        </authorList>
    </citation>
    <scope>NUCLEOTIDE SEQUENCE [LARGE SCALE GENOMIC DNA]</scope>
    <source>
        <strain evidence="3">cv. Jemalong A17</strain>
    </source>
</reference>
<comment type="caution">
    <text evidence="2">The sequence shown here is derived from an EMBL/GenBank/DDBJ whole genome shotgun (WGS) entry which is preliminary data.</text>
</comment>
<name>A0A396HYQ7_MEDTR</name>
<dbReference type="EMBL" id="PSQE01000005">
    <property type="protein sequence ID" value="RHN56545.1"/>
    <property type="molecule type" value="Genomic_DNA"/>
</dbReference>
<organism evidence="2 3">
    <name type="scientific">Medicago truncatula</name>
    <name type="common">Barrel medic</name>
    <name type="synonym">Medicago tribuloides</name>
    <dbReference type="NCBI Taxonomy" id="3880"/>
    <lineage>
        <taxon>Eukaryota</taxon>
        <taxon>Viridiplantae</taxon>
        <taxon>Streptophyta</taxon>
        <taxon>Embryophyta</taxon>
        <taxon>Tracheophyta</taxon>
        <taxon>Spermatophyta</taxon>
        <taxon>Magnoliopsida</taxon>
        <taxon>eudicotyledons</taxon>
        <taxon>Gunneridae</taxon>
        <taxon>Pentapetalae</taxon>
        <taxon>rosids</taxon>
        <taxon>fabids</taxon>
        <taxon>Fabales</taxon>
        <taxon>Fabaceae</taxon>
        <taxon>Papilionoideae</taxon>
        <taxon>50 kb inversion clade</taxon>
        <taxon>NPAAA clade</taxon>
        <taxon>Hologalegina</taxon>
        <taxon>IRL clade</taxon>
        <taxon>Trifolieae</taxon>
        <taxon>Medicago</taxon>
    </lineage>
</organism>
<dbReference type="Gramene" id="rna31961">
    <property type="protein sequence ID" value="RHN56545.1"/>
    <property type="gene ID" value="gene31961"/>
</dbReference>
<evidence type="ECO:0000256" key="1">
    <source>
        <dbReference type="SAM" id="Phobius"/>
    </source>
</evidence>
<gene>
    <name evidence="2" type="ORF">MtrunA17_Chr5g0430611</name>
</gene>